<evidence type="ECO:0000256" key="5">
    <source>
        <dbReference type="SAM" id="Phobius"/>
    </source>
</evidence>
<feature type="transmembrane region" description="Helical" evidence="5">
    <location>
        <begin position="102"/>
        <end position="120"/>
    </location>
</feature>
<keyword evidence="3 5" id="KW-1133">Transmembrane helix</keyword>
<dbReference type="PANTHER" id="PTHR37422:SF23">
    <property type="entry name" value="TEICHURONIC ACID BIOSYNTHESIS PROTEIN TUAE"/>
    <property type="match status" value="1"/>
</dbReference>
<feature type="transmembrane region" description="Helical" evidence="5">
    <location>
        <begin position="305"/>
        <end position="323"/>
    </location>
</feature>
<dbReference type="HOGENOM" id="CLU_035700_1_0_7"/>
<dbReference type="AlphaFoldDB" id="C7LVM7"/>
<organism evidence="7 8">
    <name type="scientific">Desulfomicrobium baculatum (strain DSM 4028 / VKM B-1378 / X)</name>
    <name type="common">Desulfovibrio baculatus</name>
    <dbReference type="NCBI Taxonomy" id="525897"/>
    <lineage>
        <taxon>Bacteria</taxon>
        <taxon>Pseudomonadati</taxon>
        <taxon>Thermodesulfobacteriota</taxon>
        <taxon>Desulfovibrionia</taxon>
        <taxon>Desulfovibrionales</taxon>
        <taxon>Desulfomicrobiaceae</taxon>
        <taxon>Desulfomicrobium</taxon>
    </lineage>
</organism>
<feature type="transmembrane region" description="Helical" evidence="5">
    <location>
        <begin position="454"/>
        <end position="473"/>
    </location>
</feature>
<feature type="transmembrane region" description="Helical" evidence="5">
    <location>
        <begin position="328"/>
        <end position="347"/>
    </location>
</feature>
<evidence type="ECO:0000256" key="2">
    <source>
        <dbReference type="ARBA" id="ARBA00022692"/>
    </source>
</evidence>
<dbReference type="PANTHER" id="PTHR37422">
    <property type="entry name" value="TEICHURONIC ACID BIOSYNTHESIS PROTEIN TUAE"/>
    <property type="match status" value="1"/>
</dbReference>
<feature type="transmembrane region" description="Helical" evidence="5">
    <location>
        <begin position="188"/>
        <end position="207"/>
    </location>
</feature>
<feature type="transmembrane region" description="Helical" evidence="5">
    <location>
        <begin position="419"/>
        <end position="442"/>
    </location>
</feature>
<dbReference type="Pfam" id="PF04932">
    <property type="entry name" value="Wzy_C"/>
    <property type="match status" value="1"/>
</dbReference>
<evidence type="ECO:0000313" key="7">
    <source>
        <dbReference type="EMBL" id="ACU89783.1"/>
    </source>
</evidence>
<gene>
    <name evidence="7" type="ordered locus">Dbac_1691</name>
</gene>
<evidence type="ECO:0000256" key="4">
    <source>
        <dbReference type="ARBA" id="ARBA00023136"/>
    </source>
</evidence>
<dbReference type="InterPro" id="IPR051533">
    <property type="entry name" value="WaaL-like"/>
</dbReference>
<name>C7LVM7_DESBD</name>
<feature type="domain" description="O-antigen ligase-related" evidence="6">
    <location>
        <begin position="289"/>
        <end position="427"/>
    </location>
</feature>
<dbReference type="KEGG" id="dba:Dbac_1691"/>
<dbReference type="RefSeq" id="WP_015773874.1">
    <property type="nucleotide sequence ID" value="NC_013173.1"/>
</dbReference>
<accession>C7LVM7</accession>
<keyword evidence="2 5" id="KW-0812">Transmembrane</keyword>
<feature type="transmembrane region" description="Helical" evidence="5">
    <location>
        <begin position="50"/>
        <end position="66"/>
    </location>
</feature>
<dbReference type="Proteomes" id="UP000002216">
    <property type="component" value="Chromosome"/>
</dbReference>
<proteinExistence type="predicted"/>
<dbReference type="EMBL" id="CP001629">
    <property type="protein sequence ID" value="ACU89783.1"/>
    <property type="molecule type" value="Genomic_DNA"/>
</dbReference>
<dbReference type="OrthoDB" id="5469233at2"/>
<evidence type="ECO:0000313" key="8">
    <source>
        <dbReference type="Proteomes" id="UP000002216"/>
    </source>
</evidence>
<keyword evidence="8" id="KW-1185">Reference proteome</keyword>
<feature type="transmembrane region" description="Helical" evidence="5">
    <location>
        <begin position="280"/>
        <end position="299"/>
    </location>
</feature>
<feature type="transmembrane region" description="Helical" evidence="5">
    <location>
        <begin position="72"/>
        <end position="90"/>
    </location>
</feature>
<dbReference type="eggNOG" id="COG3307">
    <property type="taxonomic scope" value="Bacteria"/>
</dbReference>
<dbReference type="InterPro" id="IPR007016">
    <property type="entry name" value="O-antigen_ligase-rel_domated"/>
</dbReference>
<feature type="transmembrane region" description="Helical" evidence="5">
    <location>
        <begin position="163"/>
        <end position="181"/>
    </location>
</feature>
<keyword evidence="4 5" id="KW-0472">Membrane</keyword>
<dbReference type="GO" id="GO:0016020">
    <property type="term" value="C:membrane"/>
    <property type="evidence" value="ECO:0007669"/>
    <property type="project" value="UniProtKB-SubCell"/>
</dbReference>
<dbReference type="STRING" id="525897.Dbac_1691"/>
<evidence type="ECO:0000256" key="1">
    <source>
        <dbReference type="ARBA" id="ARBA00004141"/>
    </source>
</evidence>
<sequence length="512" mass="56898">MARFNPRVIADMLHPGCDEDSTMASHELVRHWTRFSDTAILPDRERETKTLRVLVLAPIALLTFFFGGARPWIWQSVAGLFFICLGAWLLRHSIPASAKRLSGFAGMACALLLVPLAQTIPLPAALLEILSPVRAQWTQALLQFGNTSNVTISYDLLTTWTQLVWWLFLVIFAVLLSQALSREAKLPTWLLHFLFVLAGLQAMYGIAQTLLPSLGVLWDTHAATGQAYKGYARGTFINRNHFAAFLGLLWPVLLAYLLVLKSPRKMEQILGERQRAQLLVQKKAFGIFCLALVVLALFFSQSRGGILAAMLAFTLLSLFAGLWRKRVAVALATCWIIMLGYGAVIGLEGLTNRFLQLDHGMAGRVEMWKDGWKILQDHPLTGTGLGTYPEASRAYQNAFSPERRADHAHNDYLETAVELGLPAACVLIGGIWGLWCLRAVLLWRARTTMDPDRLLLAAGSLAALGGYMLHGWVEFNNAIPANQLTAVTMAAFHFHITEHGIFRHPVRPQKAL</sequence>
<comment type="subcellular location">
    <subcellularLocation>
        <location evidence="1">Membrane</location>
        <topology evidence="1">Multi-pass membrane protein</topology>
    </subcellularLocation>
</comment>
<protein>
    <submittedName>
        <fullName evidence="7">O-antigen polymerase</fullName>
    </submittedName>
</protein>
<feature type="transmembrane region" description="Helical" evidence="5">
    <location>
        <begin position="241"/>
        <end position="259"/>
    </location>
</feature>
<evidence type="ECO:0000256" key="3">
    <source>
        <dbReference type="ARBA" id="ARBA00022989"/>
    </source>
</evidence>
<evidence type="ECO:0000259" key="6">
    <source>
        <dbReference type="Pfam" id="PF04932"/>
    </source>
</evidence>
<reference evidence="7 8" key="1">
    <citation type="journal article" date="2009" name="Stand. Genomic Sci.">
        <title>Complete genome sequence of Desulfomicrobium baculatum type strain (X).</title>
        <authorList>
            <person name="Copeland A."/>
            <person name="Spring S."/>
            <person name="Goker M."/>
            <person name="Schneider S."/>
            <person name="Lapidus A."/>
            <person name="Del Rio T.G."/>
            <person name="Tice H."/>
            <person name="Cheng J.F."/>
            <person name="Chen F."/>
            <person name="Nolan M."/>
            <person name="Bruce D."/>
            <person name="Goodwin L."/>
            <person name="Pitluck S."/>
            <person name="Ivanova N."/>
            <person name="Mavrommatis K."/>
            <person name="Ovchinnikova G."/>
            <person name="Pati A."/>
            <person name="Chen A."/>
            <person name="Palaniappan K."/>
            <person name="Land M."/>
            <person name="Hauser L."/>
            <person name="Chang Y.J."/>
            <person name="Jeffries C.C."/>
            <person name="Meincke L."/>
            <person name="Sims D."/>
            <person name="Brettin T."/>
            <person name="Detter J.C."/>
            <person name="Han C."/>
            <person name="Chain P."/>
            <person name="Bristow J."/>
            <person name="Eisen J.A."/>
            <person name="Markowitz V."/>
            <person name="Hugenholtz P."/>
            <person name="Kyrpides N.C."/>
            <person name="Klenk H.P."/>
            <person name="Lucas S."/>
        </authorList>
    </citation>
    <scope>NUCLEOTIDE SEQUENCE [LARGE SCALE GENOMIC DNA]</scope>
    <source>
        <strain evidence="8">DSM 4028 / VKM B-1378 / X</strain>
    </source>
</reference>